<dbReference type="EMBL" id="BDIP01004618">
    <property type="protein sequence ID" value="GCA63695.1"/>
    <property type="molecule type" value="Genomic_DNA"/>
</dbReference>
<dbReference type="Proteomes" id="UP000265618">
    <property type="component" value="Unassembled WGS sequence"/>
</dbReference>
<protein>
    <recommendedName>
        <fullName evidence="3">C3H1-type domain-containing protein</fullName>
    </recommendedName>
</protein>
<reference evidence="4 5" key="1">
    <citation type="journal article" date="2018" name="PLoS ONE">
        <title>The draft genome of Kipferlia bialata reveals reductive genome evolution in fornicate parasites.</title>
        <authorList>
            <person name="Tanifuji G."/>
            <person name="Takabayashi S."/>
            <person name="Kume K."/>
            <person name="Takagi M."/>
            <person name="Nakayama T."/>
            <person name="Kamikawa R."/>
            <person name="Inagaki Y."/>
            <person name="Hashimoto T."/>
        </authorList>
    </citation>
    <scope>NUCLEOTIDE SEQUENCE [LARGE SCALE GENOMIC DNA]</scope>
    <source>
        <strain evidence="4">NY0173</strain>
    </source>
</reference>
<gene>
    <name evidence="4" type="ORF">KIPB_011398</name>
</gene>
<dbReference type="InterPro" id="IPR000571">
    <property type="entry name" value="Znf_CCCH"/>
</dbReference>
<keyword evidence="1" id="KW-0863">Zinc-finger</keyword>
<proteinExistence type="predicted"/>
<keyword evidence="1" id="KW-0479">Metal-binding</keyword>
<feature type="zinc finger region" description="C3H1-type" evidence="1">
    <location>
        <begin position="58"/>
        <end position="81"/>
    </location>
</feature>
<keyword evidence="1" id="KW-0862">Zinc</keyword>
<dbReference type="PROSITE" id="PS50103">
    <property type="entry name" value="ZF_C3H1"/>
    <property type="match status" value="1"/>
</dbReference>
<name>A0A391NQJ4_9EUKA</name>
<evidence type="ECO:0000313" key="4">
    <source>
        <dbReference type="EMBL" id="GCA63695.1"/>
    </source>
</evidence>
<organism evidence="4 5">
    <name type="scientific">Kipferlia bialata</name>
    <dbReference type="NCBI Taxonomy" id="797122"/>
    <lineage>
        <taxon>Eukaryota</taxon>
        <taxon>Metamonada</taxon>
        <taxon>Carpediemonas-like organisms</taxon>
        <taxon>Kipferlia</taxon>
    </lineage>
</organism>
<feature type="region of interest" description="Disordered" evidence="2">
    <location>
        <begin position="1"/>
        <end position="30"/>
    </location>
</feature>
<evidence type="ECO:0000313" key="5">
    <source>
        <dbReference type="Proteomes" id="UP000265618"/>
    </source>
</evidence>
<keyword evidence="5" id="KW-1185">Reference proteome</keyword>
<dbReference type="GO" id="GO:0008270">
    <property type="term" value="F:zinc ion binding"/>
    <property type="evidence" value="ECO:0007669"/>
    <property type="project" value="UniProtKB-KW"/>
</dbReference>
<accession>A0A391NQJ4</accession>
<sequence>MGMGNHRQGGHPGYPGNARPTGPPPTAMLPPQERAARFRQDQEDIMHGMFRGQPVNHYCAFYTSKQGCAKGPRCKLIHHAEYFCPQHLFPKSRKKMR</sequence>
<evidence type="ECO:0000256" key="1">
    <source>
        <dbReference type="PROSITE-ProRule" id="PRU00723"/>
    </source>
</evidence>
<evidence type="ECO:0000259" key="3">
    <source>
        <dbReference type="PROSITE" id="PS50103"/>
    </source>
</evidence>
<dbReference type="AlphaFoldDB" id="A0A391NQJ4"/>
<evidence type="ECO:0000256" key="2">
    <source>
        <dbReference type="SAM" id="MobiDB-lite"/>
    </source>
</evidence>
<feature type="domain" description="C3H1-type" evidence="3">
    <location>
        <begin position="58"/>
        <end position="81"/>
    </location>
</feature>
<comment type="caution">
    <text evidence="4">The sequence shown here is derived from an EMBL/GenBank/DDBJ whole genome shotgun (WGS) entry which is preliminary data.</text>
</comment>